<dbReference type="AlphaFoldDB" id="A0AAD8ES03"/>
<feature type="non-terminal residue" evidence="2">
    <location>
        <position position="90"/>
    </location>
</feature>
<evidence type="ECO:0000256" key="1">
    <source>
        <dbReference type="SAM" id="Phobius"/>
    </source>
</evidence>
<dbReference type="Proteomes" id="UP001233999">
    <property type="component" value="Unassembled WGS sequence"/>
</dbReference>
<keyword evidence="3" id="KW-1185">Reference proteome</keyword>
<keyword evidence="1" id="KW-0472">Membrane</keyword>
<reference evidence="2" key="2">
    <citation type="submission" date="2023-05" db="EMBL/GenBank/DDBJ databases">
        <authorList>
            <person name="Fouks B."/>
        </authorList>
    </citation>
    <scope>NUCLEOTIDE SEQUENCE</scope>
    <source>
        <strain evidence="2">Stay&amp;Tobe</strain>
        <tissue evidence="2">Testes</tissue>
    </source>
</reference>
<evidence type="ECO:0000313" key="3">
    <source>
        <dbReference type="Proteomes" id="UP001233999"/>
    </source>
</evidence>
<accession>A0AAD8ES03</accession>
<comment type="caution">
    <text evidence="2">The sequence shown here is derived from an EMBL/GenBank/DDBJ whole genome shotgun (WGS) entry which is preliminary data.</text>
</comment>
<protein>
    <submittedName>
        <fullName evidence="2">Uncharacterized protein</fullName>
    </submittedName>
</protein>
<name>A0AAD8ES03_DIPPU</name>
<gene>
    <name evidence="2" type="ORF">L9F63_009731</name>
</gene>
<reference evidence="2" key="1">
    <citation type="journal article" date="2023" name="IScience">
        <title>Live-bearing cockroach genome reveals convergent evolutionary mechanisms linked to viviparity in insects and beyond.</title>
        <authorList>
            <person name="Fouks B."/>
            <person name="Harrison M.C."/>
            <person name="Mikhailova A.A."/>
            <person name="Marchal E."/>
            <person name="English S."/>
            <person name="Carruthers M."/>
            <person name="Jennings E.C."/>
            <person name="Chiamaka E.L."/>
            <person name="Frigard R.A."/>
            <person name="Pippel M."/>
            <person name="Attardo G.M."/>
            <person name="Benoit J.B."/>
            <person name="Bornberg-Bauer E."/>
            <person name="Tobe S.S."/>
        </authorList>
    </citation>
    <scope>NUCLEOTIDE SEQUENCE</scope>
    <source>
        <strain evidence="2">Stay&amp;Tobe</strain>
    </source>
</reference>
<keyword evidence="1" id="KW-0812">Transmembrane</keyword>
<proteinExistence type="predicted"/>
<sequence>MITCNAYLDMLIYPNANFFFVFTFSPAVISVIRLFFSKTLRQGNITKSAPYVTLRFDRLYSQNKRLFCMLIILFLSLTLLSIFYLTLVLR</sequence>
<feature type="transmembrane region" description="Helical" evidence="1">
    <location>
        <begin position="66"/>
        <end position="87"/>
    </location>
</feature>
<feature type="transmembrane region" description="Helical" evidence="1">
    <location>
        <begin position="18"/>
        <end position="36"/>
    </location>
</feature>
<organism evidence="2 3">
    <name type="scientific">Diploptera punctata</name>
    <name type="common">Pacific beetle cockroach</name>
    <dbReference type="NCBI Taxonomy" id="6984"/>
    <lineage>
        <taxon>Eukaryota</taxon>
        <taxon>Metazoa</taxon>
        <taxon>Ecdysozoa</taxon>
        <taxon>Arthropoda</taxon>
        <taxon>Hexapoda</taxon>
        <taxon>Insecta</taxon>
        <taxon>Pterygota</taxon>
        <taxon>Neoptera</taxon>
        <taxon>Polyneoptera</taxon>
        <taxon>Dictyoptera</taxon>
        <taxon>Blattodea</taxon>
        <taxon>Blaberoidea</taxon>
        <taxon>Blaberidae</taxon>
        <taxon>Diplopterinae</taxon>
        <taxon>Diploptera</taxon>
    </lineage>
</organism>
<evidence type="ECO:0000313" key="2">
    <source>
        <dbReference type="EMBL" id="KAJ9599969.1"/>
    </source>
</evidence>
<dbReference type="EMBL" id="JASPKZ010000462">
    <property type="protein sequence ID" value="KAJ9599969.1"/>
    <property type="molecule type" value="Genomic_DNA"/>
</dbReference>
<feature type="non-terminal residue" evidence="2">
    <location>
        <position position="1"/>
    </location>
</feature>
<keyword evidence="1" id="KW-1133">Transmembrane helix</keyword>